<protein>
    <recommendedName>
        <fullName evidence="3">Lipoprotein</fullName>
    </recommendedName>
</protein>
<name>A0AAN4TPS1_PSESF</name>
<evidence type="ECO:0008006" key="3">
    <source>
        <dbReference type="Google" id="ProtNLM"/>
    </source>
</evidence>
<evidence type="ECO:0000313" key="2">
    <source>
        <dbReference type="Proteomes" id="UP000248291"/>
    </source>
</evidence>
<sequence length="51" mass="5798">MRFILCLTFLLLSGCWDKMQNNNTVQLWLGDTIETTKQSLGSDLSSVLFSK</sequence>
<proteinExistence type="predicted"/>
<dbReference type="PROSITE" id="PS51257">
    <property type="entry name" value="PROKAR_LIPOPROTEIN"/>
    <property type="match status" value="1"/>
</dbReference>
<organism evidence="1 2">
    <name type="scientific">Pseudomonas syringae pv. actinidiae</name>
    <dbReference type="NCBI Taxonomy" id="103796"/>
    <lineage>
        <taxon>Bacteria</taxon>
        <taxon>Pseudomonadati</taxon>
        <taxon>Pseudomonadota</taxon>
        <taxon>Gammaproteobacteria</taxon>
        <taxon>Pseudomonadales</taxon>
        <taxon>Pseudomonadaceae</taxon>
        <taxon>Pseudomonas</taxon>
        <taxon>Pseudomonas syringae</taxon>
    </lineage>
</organism>
<dbReference type="AlphaFoldDB" id="A0AAN4TPS1"/>
<accession>A0AAN4TPS1</accession>
<comment type="caution">
    <text evidence="1">The sequence shown here is derived from an EMBL/GenBank/DDBJ whole genome shotgun (WGS) entry which is preliminary data.</text>
</comment>
<dbReference type="Proteomes" id="UP000248291">
    <property type="component" value="Unassembled WGS sequence"/>
</dbReference>
<evidence type="ECO:0000313" key="1">
    <source>
        <dbReference type="EMBL" id="GBH21211.1"/>
    </source>
</evidence>
<gene>
    <name evidence="1" type="ORF">KPSA3_07253</name>
</gene>
<dbReference type="EMBL" id="BGKA01000283">
    <property type="protein sequence ID" value="GBH21211.1"/>
    <property type="molecule type" value="Genomic_DNA"/>
</dbReference>
<reference evidence="1 2" key="1">
    <citation type="submission" date="2018-04" db="EMBL/GenBank/DDBJ databases">
        <title>Draft genome sequence of Pseudomonas syringae pv. actinidiae biovar 3 strains isolated from kiwifruit in Kagawa prefecture.</title>
        <authorList>
            <person name="Tabuchi M."/>
            <person name="Saito M."/>
            <person name="Fujiwara S."/>
            <person name="Sasa N."/>
            <person name="Akimitsu K."/>
            <person name="Gomi K."/>
            <person name="Konishi-Sugita S."/>
            <person name="Hamano K."/>
            <person name="Kataoka I."/>
        </authorList>
    </citation>
    <scope>NUCLEOTIDE SEQUENCE [LARGE SCALE GENOMIC DNA]</scope>
    <source>
        <strain evidence="1 2">MAFF212211</strain>
    </source>
</reference>